<accession>A0A9K3JZ24</accession>
<organism evidence="2 3">
    <name type="scientific">Helianthus annuus</name>
    <name type="common">Common sunflower</name>
    <dbReference type="NCBI Taxonomy" id="4232"/>
    <lineage>
        <taxon>Eukaryota</taxon>
        <taxon>Viridiplantae</taxon>
        <taxon>Streptophyta</taxon>
        <taxon>Embryophyta</taxon>
        <taxon>Tracheophyta</taxon>
        <taxon>Spermatophyta</taxon>
        <taxon>Magnoliopsida</taxon>
        <taxon>eudicotyledons</taxon>
        <taxon>Gunneridae</taxon>
        <taxon>Pentapetalae</taxon>
        <taxon>asterids</taxon>
        <taxon>campanulids</taxon>
        <taxon>Asterales</taxon>
        <taxon>Asteraceae</taxon>
        <taxon>Asteroideae</taxon>
        <taxon>Heliantheae alliance</taxon>
        <taxon>Heliantheae</taxon>
        <taxon>Helianthus</taxon>
    </lineage>
</organism>
<protein>
    <submittedName>
        <fullName evidence="2">Pyridoxal phosphate-dependent decarboxylase, pyridoxal phosphate-dependent transferase</fullName>
    </submittedName>
</protein>
<dbReference type="PANTHER" id="PTHR11999">
    <property type="entry name" value="GROUP II PYRIDOXAL-5-PHOSPHATE DECARBOXYLASE"/>
    <property type="match status" value="1"/>
</dbReference>
<keyword evidence="3" id="KW-1185">Reference proteome</keyword>
<sequence length="50" mass="5298">MNFQLSPDALLTAFESDVRAGLIPLYVCLSLGTTSTTTVDPLLALSEIAK</sequence>
<dbReference type="SUPFAM" id="SSF53383">
    <property type="entry name" value="PLP-dependent transferases"/>
    <property type="match status" value="1"/>
</dbReference>
<keyword evidence="1" id="KW-0210">Decarboxylase</keyword>
<name>A0A9K3JZ24_HELAN</name>
<reference evidence="2" key="1">
    <citation type="journal article" date="2017" name="Nature">
        <title>The sunflower genome provides insights into oil metabolism, flowering and Asterid evolution.</title>
        <authorList>
            <person name="Badouin H."/>
            <person name="Gouzy J."/>
            <person name="Grassa C.J."/>
            <person name="Murat F."/>
            <person name="Staton S.E."/>
            <person name="Cottret L."/>
            <person name="Lelandais-Briere C."/>
            <person name="Owens G.L."/>
            <person name="Carrere S."/>
            <person name="Mayjonade B."/>
            <person name="Legrand L."/>
            <person name="Gill N."/>
            <person name="Kane N.C."/>
            <person name="Bowers J.E."/>
            <person name="Hubner S."/>
            <person name="Bellec A."/>
            <person name="Berard A."/>
            <person name="Berges H."/>
            <person name="Blanchet N."/>
            <person name="Boniface M.C."/>
            <person name="Brunel D."/>
            <person name="Catrice O."/>
            <person name="Chaidir N."/>
            <person name="Claudel C."/>
            <person name="Donnadieu C."/>
            <person name="Faraut T."/>
            <person name="Fievet G."/>
            <person name="Helmstetter N."/>
            <person name="King M."/>
            <person name="Knapp S.J."/>
            <person name="Lai Z."/>
            <person name="Le Paslier M.C."/>
            <person name="Lippi Y."/>
            <person name="Lorenzon L."/>
            <person name="Mandel J.R."/>
            <person name="Marage G."/>
            <person name="Marchand G."/>
            <person name="Marquand E."/>
            <person name="Bret-Mestries E."/>
            <person name="Morien E."/>
            <person name="Nambeesan S."/>
            <person name="Nguyen T."/>
            <person name="Pegot-Espagnet P."/>
            <person name="Pouilly N."/>
            <person name="Raftis F."/>
            <person name="Sallet E."/>
            <person name="Schiex T."/>
            <person name="Thomas J."/>
            <person name="Vandecasteele C."/>
            <person name="Vares D."/>
            <person name="Vear F."/>
            <person name="Vautrin S."/>
            <person name="Crespi M."/>
            <person name="Mangin B."/>
            <person name="Burke J.M."/>
            <person name="Salse J."/>
            <person name="Munos S."/>
            <person name="Vincourt P."/>
            <person name="Rieseberg L.H."/>
            <person name="Langlade N.B."/>
        </authorList>
    </citation>
    <scope>NUCLEOTIDE SEQUENCE</scope>
    <source>
        <tissue evidence="2">Leaves</tissue>
    </source>
</reference>
<dbReference type="AlphaFoldDB" id="A0A9K3JZ24"/>
<comment type="caution">
    <text evidence="2">The sequence shown here is derived from an EMBL/GenBank/DDBJ whole genome shotgun (WGS) entry which is preliminary data.</text>
</comment>
<dbReference type="InterPro" id="IPR015421">
    <property type="entry name" value="PyrdxlP-dep_Trfase_major"/>
</dbReference>
<dbReference type="PANTHER" id="PTHR11999:SF96">
    <property type="entry name" value="TYROSINE DECARBOXYLASE"/>
    <property type="match status" value="1"/>
</dbReference>
<dbReference type="Gramene" id="mRNA:HanXRQr2_Chr01g0045731">
    <property type="protein sequence ID" value="CDS:HanXRQr2_Chr01g0045731.1"/>
    <property type="gene ID" value="HanXRQr2_Chr01g0045731"/>
</dbReference>
<dbReference type="InterPro" id="IPR010977">
    <property type="entry name" value="Aromatic_deC"/>
</dbReference>
<dbReference type="EMBL" id="MNCJ02000316">
    <property type="protein sequence ID" value="KAF5824130.1"/>
    <property type="molecule type" value="Genomic_DNA"/>
</dbReference>
<gene>
    <name evidence="2" type="ORF">HanXRQr2_Chr01g0045731</name>
</gene>
<evidence type="ECO:0000313" key="3">
    <source>
        <dbReference type="Proteomes" id="UP000215914"/>
    </source>
</evidence>
<dbReference type="GO" id="GO:0016740">
    <property type="term" value="F:transferase activity"/>
    <property type="evidence" value="ECO:0007669"/>
    <property type="project" value="UniProtKB-KW"/>
</dbReference>
<dbReference type="Proteomes" id="UP000215914">
    <property type="component" value="Unassembled WGS sequence"/>
</dbReference>
<dbReference type="InterPro" id="IPR015424">
    <property type="entry name" value="PyrdxlP-dep_Trfase"/>
</dbReference>
<evidence type="ECO:0000313" key="2">
    <source>
        <dbReference type="EMBL" id="KAF5824130.1"/>
    </source>
</evidence>
<dbReference type="Gene3D" id="3.40.640.10">
    <property type="entry name" value="Type I PLP-dependent aspartate aminotransferase-like (Major domain)"/>
    <property type="match status" value="1"/>
</dbReference>
<keyword evidence="1" id="KW-0456">Lyase</keyword>
<evidence type="ECO:0000256" key="1">
    <source>
        <dbReference type="ARBA" id="ARBA00022793"/>
    </source>
</evidence>
<keyword evidence="2" id="KW-0808">Transferase</keyword>
<reference evidence="2" key="2">
    <citation type="submission" date="2020-06" db="EMBL/GenBank/DDBJ databases">
        <title>Helianthus annuus Genome sequencing and assembly Release 2.</title>
        <authorList>
            <person name="Gouzy J."/>
            <person name="Langlade N."/>
            <person name="Munos S."/>
        </authorList>
    </citation>
    <scope>NUCLEOTIDE SEQUENCE</scope>
    <source>
        <tissue evidence="2">Leaves</tissue>
    </source>
</reference>
<proteinExistence type="predicted"/>